<dbReference type="RefSeq" id="WP_118427140.1">
    <property type="nucleotide sequence ID" value="NZ_QRPD01000004.1"/>
</dbReference>
<accession>A0A415N162</accession>
<sequence>MIDYGKQKSTVRPEELELTETKVFVSSNITEVSEDETDGQPGFTGYEFDLIEYDKDEYIKIQAEKNESLQNQVEVTQEALDYILFNS</sequence>
<evidence type="ECO:0000313" key="2">
    <source>
        <dbReference type="Proteomes" id="UP000283325"/>
    </source>
</evidence>
<name>A0A415N162_9FIRM</name>
<protein>
    <submittedName>
        <fullName evidence="1">Uncharacterized protein</fullName>
    </submittedName>
</protein>
<reference evidence="1 2" key="1">
    <citation type="submission" date="2018-08" db="EMBL/GenBank/DDBJ databases">
        <title>A genome reference for cultivated species of the human gut microbiota.</title>
        <authorList>
            <person name="Zou Y."/>
            <person name="Xue W."/>
            <person name="Luo G."/>
        </authorList>
    </citation>
    <scope>NUCLEOTIDE SEQUENCE [LARGE SCALE GENOMIC DNA]</scope>
    <source>
        <strain evidence="1 2">AF36-1BH</strain>
    </source>
</reference>
<dbReference type="Proteomes" id="UP000283325">
    <property type="component" value="Unassembled WGS sequence"/>
</dbReference>
<dbReference type="AlphaFoldDB" id="A0A415N162"/>
<proteinExistence type="predicted"/>
<comment type="caution">
    <text evidence="1">The sequence shown here is derived from an EMBL/GenBank/DDBJ whole genome shotgun (WGS) entry which is preliminary data.</text>
</comment>
<organism evidence="1 2">
    <name type="scientific">Dorea formicigenerans</name>
    <dbReference type="NCBI Taxonomy" id="39486"/>
    <lineage>
        <taxon>Bacteria</taxon>
        <taxon>Bacillati</taxon>
        <taxon>Bacillota</taxon>
        <taxon>Clostridia</taxon>
        <taxon>Lachnospirales</taxon>
        <taxon>Lachnospiraceae</taxon>
        <taxon>Dorea</taxon>
    </lineage>
</organism>
<gene>
    <name evidence="1" type="ORF">DWZ98_06075</name>
</gene>
<evidence type="ECO:0000313" key="1">
    <source>
        <dbReference type="EMBL" id="RHL88592.1"/>
    </source>
</evidence>
<dbReference type="EMBL" id="QRPD01000004">
    <property type="protein sequence ID" value="RHL88592.1"/>
    <property type="molecule type" value="Genomic_DNA"/>
</dbReference>